<dbReference type="GO" id="GO:0008233">
    <property type="term" value="F:peptidase activity"/>
    <property type="evidence" value="ECO:0007669"/>
    <property type="project" value="UniProtKB-KW"/>
</dbReference>
<dbReference type="GO" id="GO:0006508">
    <property type="term" value="P:proteolysis"/>
    <property type="evidence" value="ECO:0007669"/>
    <property type="project" value="UniProtKB-KW"/>
</dbReference>
<dbReference type="CDD" id="cd05483">
    <property type="entry name" value="retropepsin_like_bacteria"/>
    <property type="match status" value="1"/>
</dbReference>
<keyword evidence="2" id="KW-1185">Reference proteome</keyword>
<dbReference type="InterPro" id="IPR034122">
    <property type="entry name" value="Retropepsin-like_bacterial"/>
</dbReference>
<accession>A0A4R7CZA3</accession>
<dbReference type="InterPro" id="IPR021109">
    <property type="entry name" value="Peptidase_aspartic_dom_sf"/>
</dbReference>
<dbReference type="SUPFAM" id="SSF50630">
    <property type="entry name" value="Acid proteases"/>
    <property type="match status" value="1"/>
</dbReference>
<comment type="caution">
    <text evidence="1">The sequence shown here is derived from an EMBL/GenBank/DDBJ whole genome shotgun (WGS) entry which is preliminary data.</text>
</comment>
<keyword evidence="1" id="KW-0645">Protease</keyword>
<protein>
    <submittedName>
        <fullName evidence="1">Aspartyl protease</fullName>
    </submittedName>
</protein>
<dbReference type="SUPFAM" id="SSF50156">
    <property type="entry name" value="PDZ domain-like"/>
    <property type="match status" value="1"/>
</dbReference>
<name>A0A4R7CZA3_9SPHI</name>
<keyword evidence="1" id="KW-0378">Hydrolase</keyword>
<organism evidence="1 2">
    <name type="scientific">Sphingobacterium paludis</name>
    <dbReference type="NCBI Taxonomy" id="1476465"/>
    <lineage>
        <taxon>Bacteria</taxon>
        <taxon>Pseudomonadati</taxon>
        <taxon>Bacteroidota</taxon>
        <taxon>Sphingobacteriia</taxon>
        <taxon>Sphingobacteriales</taxon>
        <taxon>Sphingobacteriaceae</taxon>
        <taxon>Sphingobacterium</taxon>
    </lineage>
</organism>
<dbReference type="EMBL" id="SNZV01000004">
    <property type="protein sequence ID" value="TDS13929.1"/>
    <property type="molecule type" value="Genomic_DNA"/>
</dbReference>
<dbReference type="Proteomes" id="UP000294752">
    <property type="component" value="Unassembled WGS sequence"/>
</dbReference>
<proteinExistence type="predicted"/>
<dbReference type="Gene3D" id="2.40.70.10">
    <property type="entry name" value="Acid Proteases"/>
    <property type="match status" value="2"/>
</dbReference>
<evidence type="ECO:0000313" key="1">
    <source>
        <dbReference type="EMBL" id="TDS13929.1"/>
    </source>
</evidence>
<sequence length="388" mass="43796">MKAILYIIFLFSNFSLIAQGKKFFDGGSVQLQSTVEKLNLQYVADLPFVNVNINGKTYNFLFDTGAPTVISTAIYTELGLEKKHKSKAKDSQRNKQSQIFSILPEMIVDQVTFKNIGVVVMDLKATEFECLQVDGILGANQMAKLFWKVNYAENTMEVTQDLSQFDLNEFDFVIPFTTKNQKTPIVEAQIIGKKIDFTFDTGFSRNLKITDRNYNPKEIVEKVAIFGNSSIGAFGAGNPASGYLFKAPNLSLGNKSFTDEMVTTGGSNLIGNGFFQNFVMVLDWTNRKIYMKQIRNASYEFSSFGFGYRFVENKPVVVYIFQDESLPLQVGDSIISINNVDLEHLDKDAACHYFFNRAEQDADVIDIKIRRSGEVLDVKLTKKVYLKS</sequence>
<dbReference type="RefSeq" id="WP_166637826.1">
    <property type="nucleotide sequence ID" value="NZ_SNZV01000004.1"/>
</dbReference>
<dbReference type="InterPro" id="IPR036034">
    <property type="entry name" value="PDZ_sf"/>
</dbReference>
<reference evidence="1 2" key="1">
    <citation type="submission" date="2019-03" db="EMBL/GenBank/DDBJ databases">
        <title>Genomic Encyclopedia of Type Strains, Phase III (KMG-III): the genomes of soil and plant-associated and newly described type strains.</title>
        <authorList>
            <person name="Whitman W."/>
        </authorList>
    </citation>
    <scope>NUCLEOTIDE SEQUENCE [LARGE SCALE GENOMIC DNA]</scope>
    <source>
        <strain evidence="1 2">CGMCC 1.12801</strain>
    </source>
</reference>
<dbReference type="AlphaFoldDB" id="A0A4R7CZA3"/>
<gene>
    <name evidence="1" type="ORF">B0I21_104256</name>
</gene>
<evidence type="ECO:0000313" key="2">
    <source>
        <dbReference type="Proteomes" id="UP000294752"/>
    </source>
</evidence>
<dbReference type="Pfam" id="PF13650">
    <property type="entry name" value="Asp_protease_2"/>
    <property type="match status" value="1"/>
</dbReference>